<dbReference type="EC" id="4.3.2.1" evidence="5 10"/>
<comment type="catalytic activity">
    <reaction evidence="1 10">
        <text>2-(N(omega)-L-arginino)succinate = fumarate + L-arginine</text>
        <dbReference type="Rhea" id="RHEA:24020"/>
        <dbReference type="ChEBI" id="CHEBI:29806"/>
        <dbReference type="ChEBI" id="CHEBI:32682"/>
        <dbReference type="ChEBI" id="CHEBI:57472"/>
        <dbReference type="EC" id="4.3.2.1"/>
    </reaction>
</comment>
<evidence type="ECO:0000256" key="2">
    <source>
        <dbReference type="ARBA" id="ARBA00004496"/>
    </source>
</evidence>
<evidence type="ECO:0000313" key="13">
    <source>
        <dbReference type="EMBL" id="EAC5550270.1"/>
    </source>
</evidence>
<dbReference type="InterPro" id="IPR029419">
    <property type="entry name" value="Arg_succ_lyase_C"/>
</dbReference>
<dbReference type="InterPro" id="IPR024083">
    <property type="entry name" value="Fumarase/histidase_N"/>
</dbReference>
<evidence type="ECO:0000256" key="10">
    <source>
        <dbReference type="HAMAP-Rule" id="MF_00006"/>
    </source>
</evidence>
<dbReference type="FunFam" id="1.10.275.10:FF:000002">
    <property type="entry name" value="Argininosuccinate lyase"/>
    <property type="match status" value="1"/>
</dbReference>
<evidence type="ECO:0000313" key="20">
    <source>
        <dbReference type="Proteomes" id="UP000489121"/>
    </source>
</evidence>
<dbReference type="NCBIfam" id="TIGR00838">
    <property type="entry name" value="argH"/>
    <property type="match status" value="1"/>
</dbReference>
<sequence>MEKLWGGRFQGKSEAWIDDFGASISFDQKMAKEDLAGSLAHVAMLSKCGIIPASEAAEITAGLKILQEKLALGELEFSTVNEDIHLNIEKLLHEEIGPVAGKLHTARSRNDQVATDMHLYLKQAVAEIIQSLKHLRVVLVQKAEANVETIMPGYTHLQHAQPISFAHHLLAYFGMFTRDLERLEESVKRIDISPLGSAALAGTTFPIDRAYSAELLGFSAVYENSLDGVSDRDFIIEFLSNSSILMMHLSRFCEELILWTSHEFQFVELTDAFSTGSSIMPQKKNPDMAELIRGKTGRVYGNLFGMLTVLKGLPLAYNKDLQEDKEGMFDTLETVQTCLDIFAGMIETMKINTEIMEESTQKDFSNATELADYLAKKGVPFREAHEIVGKLVLECTQNGIYLQDVALSHYQEINPLIDDDIYVVLSSKTAVQKRNSYGGTGFDQIKVALENAKKTL</sequence>
<dbReference type="PANTHER" id="PTHR43814">
    <property type="entry name" value="ARGININOSUCCINATE LYASE"/>
    <property type="match status" value="1"/>
</dbReference>
<dbReference type="InterPro" id="IPR008948">
    <property type="entry name" value="L-Aspartase-like"/>
</dbReference>
<evidence type="ECO:0000256" key="1">
    <source>
        <dbReference type="ARBA" id="ARBA00000985"/>
    </source>
</evidence>
<dbReference type="GO" id="GO:0042450">
    <property type="term" value="P:L-arginine biosynthetic process via ornithine"/>
    <property type="evidence" value="ECO:0007669"/>
    <property type="project" value="UniProtKB-UniRule"/>
</dbReference>
<comment type="subcellular location">
    <subcellularLocation>
        <location evidence="2 10">Cytoplasm</location>
    </subcellularLocation>
</comment>
<dbReference type="Proteomes" id="UP000272537">
    <property type="component" value="Unassembled WGS sequence"/>
</dbReference>
<dbReference type="Pfam" id="PF00206">
    <property type="entry name" value="Lyase_1"/>
    <property type="match status" value="1"/>
</dbReference>
<evidence type="ECO:0000313" key="19">
    <source>
        <dbReference type="Proteomes" id="UP000365297"/>
    </source>
</evidence>
<evidence type="ECO:0000313" key="18">
    <source>
        <dbReference type="Proteomes" id="UP000272537"/>
    </source>
</evidence>
<name>A0A0B8R4T7_LISMN</name>
<dbReference type="PANTHER" id="PTHR43814:SF1">
    <property type="entry name" value="ARGININOSUCCINATE LYASE"/>
    <property type="match status" value="1"/>
</dbReference>
<evidence type="ECO:0000313" key="16">
    <source>
        <dbReference type="EMBL" id="ECY9781814.1"/>
    </source>
</evidence>
<dbReference type="FunFam" id="1.10.40.30:FF:000001">
    <property type="entry name" value="Argininosuccinate lyase"/>
    <property type="match status" value="1"/>
</dbReference>
<dbReference type="SMR" id="A0A0B8R4T7"/>
<evidence type="ECO:0000256" key="4">
    <source>
        <dbReference type="ARBA" id="ARBA00005552"/>
    </source>
</evidence>
<comment type="pathway">
    <text evidence="3 10">Amino-acid biosynthesis; L-arginine biosynthesis; L-arginine from L-ornithine and carbamoyl phosphate: step 3/3.</text>
</comment>
<keyword evidence="9 10" id="KW-0456">Lyase</keyword>
<keyword evidence="6 10" id="KW-0963">Cytoplasm</keyword>
<dbReference type="EMBL" id="AABBZO010000005">
    <property type="protein sequence ID" value="EAG4461803.1"/>
    <property type="molecule type" value="Genomic_DNA"/>
</dbReference>
<dbReference type="Gene3D" id="1.10.275.10">
    <property type="entry name" value="Fumarase/aspartase (N-terminal domain)"/>
    <property type="match status" value="1"/>
</dbReference>
<evidence type="ECO:0000259" key="12">
    <source>
        <dbReference type="Pfam" id="PF14698"/>
    </source>
</evidence>
<evidence type="ECO:0000313" key="22">
    <source>
        <dbReference type="Proteomes" id="UP000528151"/>
    </source>
</evidence>
<dbReference type="EMBL" id="QXLS01000004">
    <property type="protein sequence ID" value="RKA07721.1"/>
    <property type="molecule type" value="Genomic_DNA"/>
</dbReference>
<dbReference type="InterPro" id="IPR009049">
    <property type="entry name" value="Argininosuccinate_lyase"/>
</dbReference>
<dbReference type="SUPFAM" id="SSF48557">
    <property type="entry name" value="L-aspartase-like"/>
    <property type="match status" value="1"/>
</dbReference>
<evidence type="ECO:0000259" key="11">
    <source>
        <dbReference type="Pfam" id="PF00206"/>
    </source>
</evidence>
<dbReference type="RefSeq" id="WP_010959005.1">
    <property type="nucleotide sequence ID" value="NC_021825.2"/>
</dbReference>
<gene>
    <name evidence="10 15" type="primary">argH</name>
    <name evidence="17" type="synonym">argh</name>
    <name evidence="13" type="ORF">ARY78_07505</name>
    <name evidence="14" type="ORF">CA369_05850</name>
    <name evidence="17" type="ORF">DYZ80_02095</name>
    <name evidence="15" type="ORF">E5F58_07005</name>
    <name evidence="16" type="ORF">F6515_02285</name>
</gene>
<accession>A0A0B8R4T7</accession>
<dbReference type="CDD" id="cd01359">
    <property type="entry name" value="Argininosuccinate_lyase"/>
    <property type="match status" value="1"/>
</dbReference>
<evidence type="ECO:0000256" key="9">
    <source>
        <dbReference type="ARBA" id="ARBA00023239"/>
    </source>
</evidence>
<dbReference type="Proteomes" id="UP000527632">
    <property type="component" value="Unassembled WGS sequence"/>
</dbReference>
<feature type="domain" description="Fumarate lyase N-terminal" evidence="11">
    <location>
        <begin position="7"/>
        <end position="301"/>
    </location>
</feature>
<dbReference type="EMBL" id="AALGDA010000004">
    <property type="protein sequence ID" value="ECY9781814.1"/>
    <property type="molecule type" value="Genomic_DNA"/>
</dbReference>
<comment type="similarity">
    <text evidence="4">In the N-terminal section; belongs to the lyase 1 family. Argininosuccinate lyase subfamily.</text>
</comment>
<dbReference type="Proteomes" id="UP000365297">
    <property type="component" value="Unassembled WGS sequence"/>
</dbReference>
<dbReference type="EMBL" id="AAAIXK010000003">
    <property type="protein sequence ID" value="EAC5550270.1"/>
    <property type="molecule type" value="Genomic_DNA"/>
</dbReference>
<reference evidence="15 21" key="2">
    <citation type="submission" date="2019-04" db="EMBL/GenBank/DDBJ databases">
        <authorList>
            <consortium name="GenomeTrakr: Next Generation Sequencing Network for Food Pathogen Tracability"/>
        </authorList>
    </citation>
    <scope>NUCLEOTIDE SEQUENCE [LARGE SCALE GENOMIC DNA]</scope>
    <source>
        <strain evidence="14 22">CFSAN063727</strain>
        <strain evidence="13 19">FDA00007096</strain>
        <strain evidence="15 21">LS1344</strain>
    </source>
</reference>
<comment type="caution">
    <text evidence="15">The sequence shown here is derived from an EMBL/GenBank/DDBJ whole genome shotgun (WGS) entry which is preliminary data.</text>
</comment>
<dbReference type="EMBL" id="AABGUK010000002">
    <property type="protein sequence ID" value="EAH4241755.1"/>
    <property type="molecule type" value="Genomic_DNA"/>
</dbReference>
<dbReference type="PRINTS" id="PR00149">
    <property type="entry name" value="FUMRATELYASE"/>
</dbReference>
<dbReference type="InterPro" id="IPR022761">
    <property type="entry name" value="Fumarate_lyase_N"/>
</dbReference>
<dbReference type="HAMAP" id="MF_00006">
    <property type="entry name" value="Arg_succ_lyase"/>
    <property type="match status" value="1"/>
</dbReference>
<evidence type="ECO:0000313" key="15">
    <source>
        <dbReference type="EMBL" id="EAH4241755.1"/>
    </source>
</evidence>
<protein>
    <recommendedName>
        <fullName evidence="5 10">Argininosuccinate lyase</fullName>
        <shortName evidence="10">ASAL</shortName>
        <ecNumber evidence="5 10">4.3.2.1</ecNumber>
    </recommendedName>
    <alternativeName>
        <fullName evidence="10">Arginosuccinase</fullName>
    </alternativeName>
</protein>
<organism evidence="15 21">
    <name type="scientific">Listeria monocytogenes</name>
    <dbReference type="NCBI Taxonomy" id="1639"/>
    <lineage>
        <taxon>Bacteria</taxon>
        <taxon>Bacillati</taxon>
        <taxon>Bacillota</taxon>
        <taxon>Bacilli</taxon>
        <taxon>Bacillales</taxon>
        <taxon>Listeriaceae</taxon>
        <taxon>Listeria</taxon>
    </lineage>
</organism>
<dbReference type="Proteomes" id="UP000489121">
    <property type="component" value="Unassembled WGS sequence"/>
</dbReference>
<dbReference type="InterPro" id="IPR000362">
    <property type="entry name" value="Fumarate_lyase_fam"/>
</dbReference>
<dbReference type="AlphaFoldDB" id="A0A0B8R4T7"/>
<evidence type="ECO:0000256" key="5">
    <source>
        <dbReference type="ARBA" id="ARBA00012338"/>
    </source>
</evidence>
<dbReference type="GO" id="GO:0005829">
    <property type="term" value="C:cytosol"/>
    <property type="evidence" value="ECO:0007669"/>
    <property type="project" value="TreeGrafter"/>
</dbReference>
<dbReference type="InterPro" id="IPR020557">
    <property type="entry name" value="Fumarate_lyase_CS"/>
</dbReference>
<dbReference type="Pfam" id="PF14698">
    <property type="entry name" value="ASL_C2"/>
    <property type="match status" value="1"/>
</dbReference>
<comment type="similarity">
    <text evidence="10">Belongs to the lyase 1 family. Argininosuccinate lyase subfamily.</text>
</comment>
<feature type="domain" description="Argininosuccinate lyase C-terminal" evidence="12">
    <location>
        <begin position="364"/>
        <end position="432"/>
    </location>
</feature>
<dbReference type="GO" id="GO:0004056">
    <property type="term" value="F:argininosuccinate lyase activity"/>
    <property type="evidence" value="ECO:0007669"/>
    <property type="project" value="UniProtKB-UniRule"/>
</dbReference>
<reference evidence="16 20" key="3">
    <citation type="submission" date="2019-09" db="EMBL/GenBank/DDBJ databases">
        <authorList>
            <consortium name="PulseNet: The National Subtyping Network for Foodborne Disease Surveillance"/>
            <person name="Tarr C.L."/>
            <person name="Trees E."/>
            <person name="Katz L.S."/>
            <person name="Carleton-Romer H.A."/>
            <person name="Stroika S."/>
            <person name="Kucerova Z."/>
            <person name="Roache K.F."/>
            <person name="Sabol A.L."/>
            <person name="Besser J."/>
            <person name="Gerner-Smidt P."/>
        </authorList>
    </citation>
    <scope>NUCLEOTIDE SEQUENCE [LARGE SCALE GENOMIC DNA]</scope>
    <source>
        <strain evidence="16 20">PNUSAL005692</strain>
    </source>
</reference>
<evidence type="ECO:0000313" key="21">
    <source>
        <dbReference type="Proteomes" id="UP000527632"/>
    </source>
</evidence>
<evidence type="ECO:0000256" key="7">
    <source>
        <dbReference type="ARBA" id="ARBA00022571"/>
    </source>
</evidence>
<reference evidence="17 18" key="1">
    <citation type="journal article" date="2018" name="BMC Genomics">
        <title>Genes significantly associated with lineage II food isolates of Listeria monocytogenes.</title>
        <authorList>
            <person name="Pirone-Davies C."/>
            <person name="Chen Y."/>
            <person name="Pightling A."/>
            <person name="Ryan G."/>
            <person name="Wang Y."/>
            <person name="Yao K."/>
            <person name="Hoffmann M."/>
            <person name="Allard M.W."/>
        </authorList>
    </citation>
    <scope>NUCLEOTIDE SEQUENCE [LARGE SCALE GENOMIC DNA]</scope>
    <source>
        <strain evidence="17 18">PNUSAL000550</strain>
    </source>
</reference>
<evidence type="ECO:0000256" key="8">
    <source>
        <dbReference type="ARBA" id="ARBA00022605"/>
    </source>
</evidence>
<dbReference type="PROSITE" id="PS00163">
    <property type="entry name" value="FUMARATE_LYASES"/>
    <property type="match status" value="1"/>
</dbReference>
<keyword evidence="7 10" id="KW-0055">Arginine biosynthesis</keyword>
<evidence type="ECO:0000256" key="3">
    <source>
        <dbReference type="ARBA" id="ARBA00004941"/>
    </source>
</evidence>
<proteinExistence type="inferred from homology"/>
<dbReference type="UniPathway" id="UPA00068">
    <property type="reaction ID" value="UER00114"/>
</dbReference>
<dbReference type="Gene3D" id="1.20.200.10">
    <property type="entry name" value="Fumarase/aspartase (Central domain)"/>
    <property type="match status" value="1"/>
</dbReference>
<dbReference type="KEGG" id="lmok:CQ02_10835"/>
<dbReference type="Gene3D" id="1.10.40.30">
    <property type="entry name" value="Fumarase/aspartase (C-terminal domain)"/>
    <property type="match status" value="1"/>
</dbReference>
<evidence type="ECO:0000313" key="14">
    <source>
        <dbReference type="EMBL" id="EAG4461803.1"/>
    </source>
</evidence>
<dbReference type="PRINTS" id="PR00145">
    <property type="entry name" value="ARGSUCLYASE"/>
</dbReference>
<dbReference type="Proteomes" id="UP000528151">
    <property type="component" value="Unassembled WGS sequence"/>
</dbReference>
<keyword evidence="8 10" id="KW-0028">Amino-acid biosynthesis</keyword>
<evidence type="ECO:0000256" key="6">
    <source>
        <dbReference type="ARBA" id="ARBA00022490"/>
    </source>
</evidence>
<evidence type="ECO:0000313" key="17">
    <source>
        <dbReference type="EMBL" id="RKA07721.1"/>
    </source>
</evidence>
<dbReference type="FunFam" id="1.20.200.10:FF:000006">
    <property type="entry name" value="Argininosuccinate lyase"/>
    <property type="match status" value="1"/>
</dbReference>